<gene>
    <name evidence="4" type="ORF">WH52_07315</name>
</gene>
<dbReference type="AlphaFoldDB" id="A0A1Y2PFV1"/>
<dbReference type="EMBL" id="LAPZ01000003">
    <property type="protein sequence ID" value="OSY88548.1"/>
    <property type="molecule type" value="Genomic_DNA"/>
</dbReference>
<evidence type="ECO:0000256" key="1">
    <source>
        <dbReference type="ARBA" id="ARBA00003989"/>
    </source>
</evidence>
<comment type="caution">
    <text evidence="4">The sequence shown here is derived from an EMBL/GenBank/DDBJ whole genome shotgun (WGS) entry which is preliminary data.</text>
</comment>
<accession>A0A1Y2PFV1</accession>
<evidence type="ECO:0000313" key="4">
    <source>
        <dbReference type="EMBL" id="OSY88548.1"/>
    </source>
</evidence>
<evidence type="ECO:0000313" key="5">
    <source>
        <dbReference type="Proteomes" id="UP000194221"/>
    </source>
</evidence>
<reference evidence="4 5" key="1">
    <citation type="submission" date="2015-03" db="EMBL/GenBank/DDBJ databases">
        <title>Genome sequence of Tenacibaculum sp. S2-2, isolated from intestinal microbiota of sea cucumber, Apostichopus japonicas.</title>
        <authorList>
            <person name="Shao Z."/>
            <person name="Wang L."/>
            <person name="Li X."/>
        </authorList>
    </citation>
    <scope>NUCLEOTIDE SEQUENCE [LARGE SCALE GENOMIC DNA]</scope>
    <source>
        <strain evidence="4 5">S2-2</strain>
    </source>
</reference>
<proteinExistence type="predicted"/>
<comment type="function">
    <text evidence="1">May be involved in the biogenesis of curli organelles.</text>
</comment>
<sequence length="232" mass="27280">MLFVFIQNSVSQEKNDIQAKINMEKKDNFLILRAQIENQGLLYVDELKYLFIALKKDVKKNYSNNKQSGEFSIAPKEQKLLSQIRLNVNKEEELKVYLFVRKNNKLVTKDSLFILPNDLGLNTRRNNREIDFLIKGIVTDETITKIGKDFHDYFYQQYLLGGKKFPFVIKIKEKPGMGRSSILSINVEDQVLYEFFSKPDEEHLRAQVNVALGKIYLFARKREKLLKKSKLY</sequence>
<dbReference type="STRING" id="1635173.WH52_07315"/>
<dbReference type="InterPro" id="IPR018900">
    <property type="entry name" value="Curli_CsgE"/>
</dbReference>
<organism evidence="4 5">
    <name type="scientific">Tenacibaculum holothuriorum</name>
    <dbReference type="NCBI Taxonomy" id="1635173"/>
    <lineage>
        <taxon>Bacteria</taxon>
        <taxon>Pseudomonadati</taxon>
        <taxon>Bacteroidota</taxon>
        <taxon>Flavobacteriia</taxon>
        <taxon>Flavobacteriales</taxon>
        <taxon>Flavobacteriaceae</taxon>
        <taxon>Tenacibaculum</taxon>
    </lineage>
</organism>
<dbReference type="InterPro" id="IPR053722">
    <property type="entry name" value="Curli_assembly_CsgC/AgfC"/>
</dbReference>
<keyword evidence="5" id="KW-1185">Reference proteome</keyword>
<name>A0A1Y2PFV1_9FLAO</name>
<protein>
    <recommendedName>
        <fullName evidence="2">Curli production assembly/transport component CsgE</fullName>
    </recommendedName>
</protein>
<evidence type="ECO:0000256" key="3">
    <source>
        <dbReference type="ARBA" id="ARBA00022729"/>
    </source>
</evidence>
<dbReference type="Pfam" id="PF10627">
    <property type="entry name" value="CsgE"/>
    <property type="match status" value="1"/>
</dbReference>
<evidence type="ECO:0000256" key="2">
    <source>
        <dbReference type="ARBA" id="ARBA00014024"/>
    </source>
</evidence>
<dbReference type="InParanoid" id="A0A1Y2PFV1"/>
<keyword evidence="3" id="KW-0732">Signal</keyword>
<dbReference type="Gene3D" id="2.60.40.2420">
    <property type="match status" value="1"/>
</dbReference>
<dbReference type="Proteomes" id="UP000194221">
    <property type="component" value="Unassembled WGS sequence"/>
</dbReference>